<comment type="caution">
    <text evidence="2">The sequence shown here is derived from an EMBL/GenBank/DDBJ whole genome shotgun (WGS) entry which is preliminary data.</text>
</comment>
<reference evidence="2" key="1">
    <citation type="submission" date="2021-02" db="EMBL/GenBank/DDBJ databases">
        <authorList>
            <person name="Nowell W R."/>
        </authorList>
    </citation>
    <scope>NUCLEOTIDE SEQUENCE</scope>
</reference>
<evidence type="ECO:0000313" key="3">
    <source>
        <dbReference type="EMBL" id="CAF4112259.1"/>
    </source>
</evidence>
<evidence type="ECO:0000313" key="2">
    <source>
        <dbReference type="EMBL" id="CAF1305266.1"/>
    </source>
</evidence>
<feature type="region of interest" description="Disordered" evidence="1">
    <location>
        <begin position="96"/>
        <end position="121"/>
    </location>
</feature>
<protein>
    <submittedName>
        <fullName evidence="2">Uncharacterized protein</fullName>
    </submittedName>
</protein>
<evidence type="ECO:0000313" key="4">
    <source>
        <dbReference type="Proteomes" id="UP000677228"/>
    </source>
</evidence>
<dbReference type="EMBL" id="CAJNOK010019764">
    <property type="protein sequence ID" value="CAF1305266.1"/>
    <property type="molecule type" value="Genomic_DNA"/>
</dbReference>
<dbReference type="Proteomes" id="UP000682733">
    <property type="component" value="Unassembled WGS sequence"/>
</dbReference>
<dbReference type="EMBL" id="CAJOBA010041344">
    <property type="protein sequence ID" value="CAF4112259.1"/>
    <property type="molecule type" value="Genomic_DNA"/>
</dbReference>
<sequence length="121" mass="13389">MYSLALDVKLINTVKIPPREAYTVPAKVEISAADTGYFHPDVDLQTDKSIVVSTALLRIRHIFVKIYNQSEYTQTLYMNTLLGHITHTPSNTASLSAVETSPYGSIPPHTDAYLKSPQVPT</sequence>
<name>A0A8S2F038_9BILA</name>
<organism evidence="2 4">
    <name type="scientific">Didymodactylos carnosus</name>
    <dbReference type="NCBI Taxonomy" id="1234261"/>
    <lineage>
        <taxon>Eukaryota</taxon>
        <taxon>Metazoa</taxon>
        <taxon>Spiralia</taxon>
        <taxon>Gnathifera</taxon>
        <taxon>Rotifera</taxon>
        <taxon>Eurotatoria</taxon>
        <taxon>Bdelloidea</taxon>
        <taxon>Philodinida</taxon>
        <taxon>Philodinidae</taxon>
        <taxon>Didymodactylos</taxon>
    </lineage>
</organism>
<dbReference type="AlphaFoldDB" id="A0A8S2F038"/>
<dbReference type="Proteomes" id="UP000677228">
    <property type="component" value="Unassembled WGS sequence"/>
</dbReference>
<proteinExistence type="predicted"/>
<evidence type="ECO:0000256" key="1">
    <source>
        <dbReference type="SAM" id="MobiDB-lite"/>
    </source>
</evidence>
<gene>
    <name evidence="2" type="ORF">OVA965_LOCUS28730</name>
    <name evidence="3" type="ORF">TMI583_LOCUS29487</name>
</gene>
<accession>A0A8S2F038</accession>